<gene>
    <name evidence="2" type="ORF">ROA7023_02478</name>
</gene>
<dbReference type="Pfam" id="PF19834">
    <property type="entry name" value="DUF6314"/>
    <property type="match status" value="1"/>
</dbReference>
<proteinExistence type="predicted"/>
<evidence type="ECO:0000259" key="1">
    <source>
        <dbReference type="Pfam" id="PF19834"/>
    </source>
</evidence>
<reference evidence="2 3" key="1">
    <citation type="submission" date="2017-03" db="EMBL/GenBank/DDBJ databases">
        <authorList>
            <person name="Afonso C.L."/>
            <person name="Miller P.J."/>
            <person name="Scott M.A."/>
            <person name="Spackman E."/>
            <person name="Goraichik I."/>
            <person name="Dimitrov K.M."/>
            <person name="Suarez D.L."/>
            <person name="Swayne D.E."/>
        </authorList>
    </citation>
    <scope>NUCLEOTIDE SEQUENCE [LARGE SCALE GENOMIC DNA]</scope>
    <source>
        <strain evidence="2 3">CECT 7023</strain>
    </source>
</reference>
<evidence type="ECO:0000313" key="2">
    <source>
        <dbReference type="EMBL" id="SLN54875.1"/>
    </source>
</evidence>
<protein>
    <recommendedName>
        <fullName evidence="1">DUF6314 domain-containing protein</fullName>
    </recommendedName>
</protein>
<sequence>MQFEGRWALSRQVQDFRDRSRLAFEGEATFRRDAEGLALEESGRWTEAKWGGLTASRRYLWRAFGPAIDVFYADGRFFHRFDLVQAGRAKSRHDCPPDRYDVTYRFDLPSAWEAAWRVKGPAKDYLSRTRYRRR</sequence>
<accession>A0A1Y5T8W0</accession>
<organism evidence="2 3">
    <name type="scientific">Roseisalinus antarcticus</name>
    <dbReference type="NCBI Taxonomy" id="254357"/>
    <lineage>
        <taxon>Bacteria</taxon>
        <taxon>Pseudomonadati</taxon>
        <taxon>Pseudomonadota</taxon>
        <taxon>Alphaproteobacteria</taxon>
        <taxon>Rhodobacterales</taxon>
        <taxon>Roseobacteraceae</taxon>
        <taxon>Roseisalinus</taxon>
    </lineage>
</organism>
<evidence type="ECO:0000313" key="3">
    <source>
        <dbReference type="Proteomes" id="UP000193900"/>
    </source>
</evidence>
<dbReference type="AlphaFoldDB" id="A0A1Y5T8W0"/>
<keyword evidence="3" id="KW-1185">Reference proteome</keyword>
<dbReference type="InterPro" id="IPR045632">
    <property type="entry name" value="DUF6314"/>
</dbReference>
<feature type="domain" description="DUF6314" evidence="1">
    <location>
        <begin position="3"/>
        <end position="133"/>
    </location>
</feature>
<dbReference type="Proteomes" id="UP000193900">
    <property type="component" value="Unassembled WGS sequence"/>
</dbReference>
<name>A0A1Y5T8W0_9RHOB</name>
<dbReference type="EMBL" id="FWFZ01000011">
    <property type="protein sequence ID" value="SLN54875.1"/>
    <property type="molecule type" value="Genomic_DNA"/>
</dbReference>